<dbReference type="Pfam" id="PF14497">
    <property type="entry name" value="GST_C_3"/>
    <property type="match status" value="1"/>
</dbReference>
<dbReference type="Gene3D" id="3.40.30.10">
    <property type="entry name" value="Glutaredoxin"/>
    <property type="match status" value="1"/>
</dbReference>
<dbReference type="STRING" id="1403190.A0A0F0ID04"/>
<dbReference type="Pfam" id="PF13409">
    <property type="entry name" value="GST_N_2"/>
    <property type="match status" value="1"/>
</dbReference>
<evidence type="ECO:0000313" key="7">
    <source>
        <dbReference type="EMBL" id="KJK64647.1"/>
    </source>
</evidence>
<evidence type="ECO:0000256" key="3">
    <source>
        <dbReference type="ARBA" id="ARBA00023235"/>
    </source>
</evidence>
<reference evidence="7 8" key="1">
    <citation type="submission" date="2015-02" db="EMBL/GenBank/DDBJ databases">
        <title>Draft genome sequence of Aspergillus parasiticus SU-1.</title>
        <authorList>
            <person name="Yu J."/>
            <person name="Fedorova N."/>
            <person name="Yin Y."/>
            <person name="Losada L."/>
            <person name="Zafar N."/>
            <person name="Taujale R."/>
            <person name="Ehrlich K.C."/>
            <person name="Bhatnagar D."/>
            <person name="Cleveland T.E."/>
            <person name="Bennett J.W."/>
            <person name="Nierman W.C."/>
        </authorList>
    </citation>
    <scope>NUCLEOTIDE SEQUENCE [LARGE SCALE GENOMIC DNA]</scope>
    <source>
        <strain evidence="8">ATCC 56775 / NRRL 5862 / SRRC 143 / SU-1</strain>
    </source>
</reference>
<feature type="region of interest" description="Disordered" evidence="4">
    <location>
        <begin position="214"/>
        <end position="233"/>
    </location>
</feature>
<dbReference type="NCBIfam" id="TIGR01262">
    <property type="entry name" value="maiA"/>
    <property type="match status" value="1"/>
</dbReference>
<evidence type="ECO:0000256" key="4">
    <source>
        <dbReference type="SAM" id="MobiDB-lite"/>
    </source>
</evidence>
<dbReference type="InterPro" id="IPR004045">
    <property type="entry name" value="Glutathione_S-Trfase_N"/>
</dbReference>
<dbReference type="InterPro" id="IPR034330">
    <property type="entry name" value="GST_Zeta_C"/>
</dbReference>
<dbReference type="GO" id="GO:0004364">
    <property type="term" value="F:glutathione transferase activity"/>
    <property type="evidence" value="ECO:0007669"/>
    <property type="project" value="TreeGrafter"/>
</dbReference>
<protein>
    <submittedName>
        <fullName evidence="7">Maleylacetoacetate isomerase</fullName>
    </submittedName>
</protein>
<organism evidence="7 8">
    <name type="scientific">Aspergillus parasiticus (strain ATCC 56775 / NRRL 5862 / SRRC 143 / SU-1)</name>
    <dbReference type="NCBI Taxonomy" id="1403190"/>
    <lineage>
        <taxon>Eukaryota</taxon>
        <taxon>Fungi</taxon>
        <taxon>Dikarya</taxon>
        <taxon>Ascomycota</taxon>
        <taxon>Pezizomycotina</taxon>
        <taxon>Eurotiomycetes</taxon>
        <taxon>Eurotiomycetidae</taxon>
        <taxon>Eurotiales</taxon>
        <taxon>Aspergillaceae</taxon>
        <taxon>Aspergillus</taxon>
        <taxon>Aspergillus subgen. Circumdati</taxon>
    </lineage>
</organism>
<dbReference type="CDD" id="cd03191">
    <property type="entry name" value="GST_C_Zeta"/>
    <property type="match status" value="1"/>
</dbReference>
<dbReference type="SFLD" id="SFLDG00358">
    <property type="entry name" value="Main_(cytGST)"/>
    <property type="match status" value="1"/>
</dbReference>
<evidence type="ECO:0000256" key="1">
    <source>
        <dbReference type="ARBA" id="ARBA00005023"/>
    </source>
</evidence>
<dbReference type="InterPro" id="IPR010987">
    <property type="entry name" value="Glutathione-S-Trfase_C-like"/>
</dbReference>
<dbReference type="InterPro" id="IPR004046">
    <property type="entry name" value="GST_C"/>
</dbReference>
<evidence type="ECO:0000256" key="2">
    <source>
        <dbReference type="ARBA" id="ARBA00010007"/>
    </source>
</evidence>
<dbReference type="SFLD" id="SFLDS00019">
    <property type="entry name" value="Glutathione_Transferase_(cytos"/>
    <property type="match status" value="1"/>
</dbReference>
<feature type="domain" description="GST N-terminal" evidence="5">
    <location>
        <begin position="6"/>
        <end position="94"/>
    </location>
</feature>
<feature type="domain" description="GST C-terminal" evidence="6">
    <location>
        <begin position="103"/>
        <end position="225"/>
    </location>
</feature>
<dbReference type="InterPro" id="IPR036282">
    <property type="entry name" value="Glutathione-S-Trfase_C_sf"/>
</dbReference>
<dbReference type="GO" id="GO:0005739">
    <property type="term" value="C:mitochondrion"/>
    <property type="evidence" value="ECO:0007669"/>
    <property type="project" value="TreeGrafter"/>
</dbReference>
<dbReference type="GO" id="GO:0006749">
    <property type="term" value="P:glutathione metabolic process"/>
    <property type="evidence" value="ECO:0007669"/>
    <property type="project" value="TreeGrafter"/>
</dbReference>
<evidence type="ECO:0000259" key="5">
    <source>
        <dbReference type="PROSITE" id="PS50404"/>
    </source>
</evidence>
<dbReference type="GO" id="GO:0006559">
    <property type="term" value="P:L-phenylalanine catabolic process"/>
    <property type="evidence" value="ECO:0007669"/>
    <property type="project" value="TreeGrafter"/>
</dbReference>
<evidence type="ECO:0000259" key="6">
    <source>
        <dbReference type="PROSITE" id="PS50405"/>
    </source>
</evidence>
<dbReference type="InterPro" id="IPR034333">
    <property type="entry name" value="GST_Zeta_N"/>
</dbReference>
<comment type="similarity">
    <text evidence="2">Belongs to the GST superfamily. Zeta family.</text>
</comment>
<dbReference type="FunFam" id="1.20.1050.10:FF:000010">
    <property type="entry name" value="Maleylacetoacetate isomerase isoform 1"/>
    <property type="match status" value="1"/>
</dbReference>
<dbReference type="PROSITE" id="PS50404">
    <property type="entry name" value="GST_NTER"/>
    <property type="match status" value="1"/>
</dbReference>
<dbReference type="EMBL" id="JZEE01000390">
    <property type="protein sequence ID" value="KJK64647.1"/>
    <property type="molecule type" value="Genomic_DNA"/>
</dbReference>
<dbReference type="PANTHER" id="PTHR42673">
    <property type="entry name" value="MALEYLACETOACETATE ISOMERASE"/>
    <property type="match status" value="1"/>
</dbReference>
<dbReference type="OrthoDB" id="202840at2759"/>
<accession>A0A0F0ID04</accession>
<dbReference type="SUPFAM" id="SSF52833">
    <property type="entry name" value="Thioredoxin-like"/>
    <property type="match status" value="1"/>
</dbReference>
<dbReference type="InterPro" id="IPR005955">
    <property type="entry name" value="GST_Zeta"/>
</dbReference>
<proteinExistence type="inferred from homology"/>
<comment type="caution">
    <text evidence="7">The sequence shown here is derived from an EMBL/GenBank/DDBJ whole genome shotgun (WGS) entry which is preliminary data.</text>
</comment>
<dbReference type="InterPro" id="IPR040079">
    <property type="entry name" value="Glutathione_S-Trfase"/>
</dbReference>
<evidence type="ECO:0000313" key="8">
    <source>
        <dbReference type="Proteomes" id="UP000033540"/>
    </source>
</evidence>
<keyword evidence="3 7" id="KW-0413">Isomerase</keyword>
<dbReference type="Gene3D" id="1.20.1050.10">
    <property type="match status" value="1"/>
</dbReference>
<dbReference type="InterPro" id="IPR036249">
    <property type="entry name" value="Thioredoxin-like_sf"/>
</dbReference>
<sequence length="233" mass="25556">MTDETPKITLYTYFRSSSAARLRIALNLKSIPYTSIPVNLLKGEQSSPANRALNPSGTVPTLVVERPASQGATVTITQSLAALEYLEEITPASSHALLPPISDPESRAVVRTLCEIIGCDVQPVTNLKILKRVGPLGFDRETWSKELIEDGFRAYETIVSRTAGVFSVGDTVTMADVCLLPAVWGAQRSGVNLAEYPTIQRIAERLEKEDAVKKAHWRTQGDTPEEFRLKESS</sequence>
<name>A0A0F0ID04_ASPPU</name>
<dbReference type="CDD" id="cd03042">
    <property type="entry name" value="GST_N_Zeta"/>
    <property type="match status" value="1"/>
</dbReference>
<dbReference type="GO" id="GO:0016034">
    <property type="term" value="F:maleylacetoacetate isomerase activity"/>
    <property type="evidence" value="ECO:0007669"/>
    <property type="project" value="TreeGrafter"/>
</dbReference>
<gene>
    <name evidence="7" type="ORF">P875_00011135</name>
</gene>
<dbReference type="Proteomes" id="UP000033540">
    <property type="component" value="Unassembled WGS sequence"/>
</dbReference>
<comment type="pathway">
    <text evidence="1">Amino-acid degradation.</text>
</comment>
<dbReference type="SUPFAM" id="SSF47616">
    <property type="entry name" value="GST C-terminal domain-like"/>
    <property type="match status" value="1"/>
</dbReference>
<dbReference type="PROSITE" id="PS50405">
    <property type="entry name" value="GST_CTER"/>
    <property type="match status" value="1"/>
</dbReference>
<dbReference type="AlphaFoldDB" id="A0A0F0ID04"/>
<dbReference type="PANTHER" id="PTHR42673:SF4">
    <property type="entry name" value="MALEYLACETOACETATE ISOMERASE"/>
    <property type="match status" value="1"/>
</dbReference>